<evidence type="ECO:0000313" key="6">
    <source>
        <dbReference type="EMBL" id="SPJ72176.1"/>
    </source>
</evidence>
<evidence type="ECO:0000313" key="7">
    <source>
        <dbReference type="Proteomes" id="UP001187734"/>
    </source>
</evidence>
<dbReference type="EC" id="3.1.3.8" evidence="2"/>
<dbReference type="GO" id="GO:0016158">
    <property type="term" value="F:inositol hexakisphosphate 3-phosphatase activity"/>
    <property type="evidence" value="ECO:0007669"/>
    <property type="project" value="UniProtKB-EC"/>
</dbReference>
<dbReference type="InterPro" id="IPR029033">
    <property type="entry name" value="His_PPase_superfam"/>
</dbReference>
<protein>
    <recommendedName>
        <fullName evidence="2">3-phytase</fullName>
        <ecNumber evidence="2">3.1.3.8</ecNumber>
    </recommendedName>
</protein>
<evidence type="ECO:0000256" key="5">
    <source>
        <dbReference type="SAM" id="Phobius"/>
    </source>
</evidence>
<dbReference type="SUPFAM" id="SSF53254">
    <property type="entry name" value="Phosphoglycerate mutase-like"/>
    <property type="match status" value="1"/>
</dbReference>
<comment type="similarity">
    <text evidence="1">Belongs to the histidine acid phosphatase family.</text>
</comment>
<dbReference type="GO" id="GO:0003993">
    <property type="term" value="F:acid phosphatase activity"/>
    <property type="evidence" value="ECO:0007669"/>
    <property type="project" value="TreeGrafter"/>
</dbReference>
<dbReference type="CDD" id="cd07061">
    <property type="entry name" value="HP_HAP_like"/>
    <property type="match status" value="1"/>
</dbReference>
<organism evidence="6 7">
    <name type="scientific">Fusarium torulosum</name>
    <dbReference type="NCBI Taxonomy" id="33205"/>
    <lineage>
        <taxon>Eukaryota</taxon>
        <taxon>Fungi</taxon>
        <taxon>Dikarya</taxon>
        <taxon>Ascomycota</taxon>
        <taxon>Pezizomycotina</taxon>
        <taxon>Sordariomycetes</taxon>
        <taxon>Hypocreomycetidae</taxon>
        <taxon>Hypocreales</taxon>
        <taxon>Nectriaceae</taxon>
        <taxon>Fusarium</taxon>
    </lineage>
</organism>
<dbReference type="PANTHER" id="PTHR20963">
    <property type="entry name" value="MULTIPLE INOSITOL POLYPHOSPHATE PHOSPHATASE-RELATED"/>
    <property type="match status" value="1"/>
</dbReference>
<sequence length="593" mass="65374">MAAASGIHKSKVAPGSSGYQPVHQDDRDGRDEGYAGPHVQPITPRGPIRAYRNTVLLLSGLVVVLMGTNLYLSLPLAFSGSGSGSCPGDPPRVPQYFQTSPELWAGVTATGKPAFMAQTHAFEPTATFVPNDPLQTSIPIEGMKEGNRSIFQMMGYLSPYSPSTGFGVDEYPIPKGAEIVQVQMLSRHGARYPTPGANVATLGERLANASAAFKASGSLEFLNDWKYELGKAILVPRGRQELFESGVLHSYMYGSLYNPQSKLIVRTTTQDRMLKSAENWMAGFFGLEWTNNATIEVIIEAPGFNNSLAGGLNCPNSAKADYVTPVATWYEKYLKDATDRFNDVTEGFTWTPADVWAAQNMCPYETVAYGFSMFCDLFTYEEWEHFGYSIDLGFSSGAGFQSPVGRATGLGYQQEVMARLKNHTLGYSGSQINTTLDSMEETFPLNQSLYFDFSHDTNIISVLAAFGLRQFAEELPTDKYPGDHQFVVSKLTPFGARLDIEIIKAPKPVSPERDGYLDGEETKYIHFVLNQRTVPLGRSFPECDVNRKDGWCELDTFIKIQDTMTDKAQFEYSCFGDYSKLPYGKVTDGVPPS</sequence>
<feature type="compositionally biased region" description="Basic and acidic residues" evidence="4">
    <location>
        <begin position="23"/>
        <end position="33"/>
    </location>
</feature>
<accession>A0AAE8M0U1</accession>
<name>A0AAE8M0U1_9HYPO</name>
<keyword evidence="3" id="KW-0378">Hydrolase</keyword>
<gene>
    <name evidence="6" type="ORF">FTOL_01904</name>
</gene>
<keyword evidence="5" id="KW-0812">Transmembrane</keyword>
<evidence type="ECO:0000256" key="2">
    <source>
        <dbReference type="ARBA" id="ARBA00012632"/>
    </source>
</evidence>
<dbReference type="EMBL" id="ONZP01000053">
    <property type="protein sequence ID" value="SPJ72176.1"/>
    <property type="molecule type" value="Genomic_DNA"/>
</dbReference>
<dbReference type="InterPro" id="IPR033379">
    <property type="entry name" value="Acid_Pase_AS"/>
</dbReference>
<dbReference type="PANTHER" id="PTHR20963:SF43">
    <property type="entry name" value="PUTATIVE (AFU_ORTHOLOGUE AFUA_7G01240)-RELATED"/>
    <property type="match status" value="1"/>
</dbReference>
<keyword evidence="5" id="KW-0472">Membrane</keyword>
<evidence type="ECO:0000256" key="4">
    <source>
        <dbReference type="SAM" id="MobiDB-lite"/>
    </source>
</evidence>
<feature type="transmembrane region" description="Helical" evidence="5">
    <location>
        <begin position="55"/>
        <end position="78"/>
    </location>
</feature>
<dbReference type="AlphaFoldDB" id="A0AAE8M0U1"/>
<keyword evidence="5" id="KW-1133">Transmembrane helix</keyword>
<dbReference type="InterPro" id="IPR000560">
    <property type="entry name" value="His_Pase_clade-2"/>
</dbReference>
<reference evidence="6" key="1">
    <citation type="submission" date="2018-03" db="EMBL/GenBank/DDBJ databases">
        <authorList>
            <person name="Guldener U."/>
        </authorList>
    </citation>
    <scope>NUCLEOTIDE SEQUENCE</scope>
</reference>
<evidence type="ECO:0000256" key="1">
    <source>
        <dbReference type="ARBA" id="ARBA00005375"/>
    </source>
</evidence>
<keyword evidence="7" id="KW-1185">Reference proteome</keyword>
<dbReference type="Proteomes" id="UP001187734">
    <property type="component" value="Unassembled WGS sequence"/>
</dbReference>
<feature type="region of interest" description="Disordered" evidence="4">
    <location>
        <begin position="1"/>
        <end position="45"/>
    </location>
</feature>
<dbReference type="PROSITE" id="PS00778">
    <property type="entry name" value="HIS_ACID_PHOSPHAT_2"/>
    <property type="match status" value="1"/>
</dbReference>
<dbReference type="PROSITE" id="PS00616">
    <property type="entry name" value="HIS_ACID_PHOSPHAT_1"/>
    <property type="match status" value="1"/>
</dbReference>
<dbReference type="Pfam" id="PF00328">
    <property type="entry name" value="His_Phos_2"/>
    <property type="match status" value="1"/>
</dbReference>
<evidence type="ECO:0000256" key="3">
    <source>
        <dbReference type="ARBA" id="ARBA00022801"/>
    </source>
</evidence>
<dbReference type="Gene3D" id="3.40.50.1240">
    <property type="entry name" value="Phosphoglycerate mutase-like"/>
    <property type="match status" value="1"/>
</dbReference>
<proteinExistence type="inferred from homology"/>
<comment type="caution">
    <text evidence="6">The sequence shown here is derived from an EMBL/GenBank/DDBJ whole genome shotgun (WGS) entry which is preliminary data.</text>
</comment>